<keyword evidence="1" id="KW-1133">Transmembrane helix</keyword>
<sequence length="383" mass="38654">MGFCIGKRRDGGTPVTVSVMVLVGLVLASCGVAGGFLLTKSMIPPTLVSTAKGGTVDPVSGQYDDSRDATVTVSSGTGQSVTSVGAGTVTGSSCAPGMTAQSGSSLYAIDEVGQLILHTDVPMYRELKSGMSGRDAAALNRELIRLGYAAPNTDTMTWDTIVAYNALAQSVGAKALAEETGWTIGPANFVWLSQTSAPIAACTAKVGQNVTPGAELFSTGATPTSAAVSLPNTQAVAGDRVIVVGDQRFDLPADTTAITDAGELDAIMSSNEYLVAKTQAGMASGSGMASGGSDSAGVSDGGSMPGSLSVTFKWVLKTPLNVWEVPPSALYDVTGETGCVASDGKPVPATIIASELGKTKITVDADSLGRVDIAPGDDAQPCR</sequence>
<protein>
    <submittedName>
        <fullName evidence="2">Peptidoglycan-binding protein</fullName>
    </submittedName>
</protein>
<dbReference type="OrthoDB" id="3238883at2"/>
<dbReference type="eggNOG" id="COG3023">
    <property type="taxonomic scope" value="Bacteria"/>
</dbReference>
<accession>A0A086ZS14</accession>
<dbReference type="Proteomes" id="UP000029108">
    <property type="component" value="Unassembled WGS sequence"/>
</dbReference>
<proteinExistence type="predicted"/>
<feature type="transmembrane region" description="Helical" evidence="1">
    <location>
        <begin position="12"/>
        <end position="38"/>
    </location>
</feature>
<keyword evidence="1" id="KW-0472">Membrane</keyword>
<reference evidence="2 3" key="1">
    <citation type="submission" date="2014-03" db="EMBL/GenBank/DDBJ databases">
        <title>Genomics of Bifidobacteria.</title>
        <authorList>
            <person name="Ventura M."/>
            <person name="Milani C."/>
            <person name="Lugli G.A."/>
        </authorList>
    </citation>
    <scope>NUCLEOTIDE SEQUENCE [LARGE SCALE GENOMIC DNA]</scope>
    <source>
        <strain evidence="2 3">DSM 23969</strain>
    </source>
</reference>
<evidence type="ECO:0000256" key="1">
    <source>
        <dbReference type="SAM" id="Phobius"/>
    </source>
</evidence>
<dbReference type="RefSeq" id="WP_033494832.1">
    <property type="nucleotide sequence ID" value="NZ_JDUU01000020.1"/>
</dbReference>
<dbReference type="EMBL" id="JGYN01000025">
    <property type="protein sequence ID" value="KFI49314.1"/>
    <property type="molecule type" value="Genomic_DNA"/>
</dbReference>
<evidence type="ECO:0000313" key="3">
    <source>
        <dbReference type="Proteomes" id="UP000029108"/>
    </source>
</evidence>
<keyword evidence="3" id="KW-1185">Reference proteome</keyword>
<dbReference type="STRING" id="1437608.GCA_000771645_01040"/>
<dbReference type="PROSITE" id="PS51257">
    <property type="entry name" value="PROKAR_LIPOPROTEIN"/>
    <property type="match status" value="1"/>
</dbReference>
<name>A0A086ZS14_9BIFI</name>
<gene>
    <name evidence="2" type="ORF">BBIA_2095</name>
</gene>
<comment type="caution">
    <text evidence="2">The sequence shown here is derived from an EMBL/GenBank/DDBJ whole genome shotgun (WGS) entry which is preliminary data.</text>
</comment>
<dbReference type="AlphaFoldDB" id="A0A086ZS14"/>
<evidence type="ECO:0000313" key="2">
    <source>
        <dbReference type="EMBL" id="KFI49314.1"/>
    </source>
</evidence>
<keyword evidence="1" id="KW-0812">Transmembrane</keyword>
<organism evidence="2 3">
    <name type="scientific">Bifidobacterium biavatii DSM 23969</name>
    <dbReference type="NCBI Taxonomy" id="1437608"/>
    <lineage>
        <taxon>Bacteria</taxon>
        <taxon>Bacillati</taxon>
        <taxon>Actinomycetota</taxon>
        <taxon>Actinomycetes</taxon>
        <taxon>Bifidobacteriales</taxon>
        <taxon>Bifidobacteriaceae</taxon>
        <taxon>Bifidobacterium</taxon>
    </lineage>
</organism>